<dbReference type="Proteomes" id="UP000445000">
    <property type="component" value="Unassembled WGS sequence"/>
</dbReference>
<evidence type="ECO:0000256" key="1">
    <source>
        <dbReference type="SAM" id="MobiDB-lite"/>
    </source>
</evidence>
<dbReference type="Pfam" id="PF24719">
    <property type="entry name" value="Imm33-like"/>
    <property type="match status" value="1"/>
</dbReference>
<dbReference type="InterPro" id="IPR056509">
    <property type="entry name" value="Imm33-like"/>
</dbReference>
<evidence type="ECO:0000313" key="4">
    <source>
        <dbReference type="Proteomes" id="UP000445000"/>
    </source>
</evidence>
<sequence length="181" mass="19841">MASFTRDLSRAEAIYRDQQAMLRRHGVEEELCTVMHSAIVSKSYQAGHPSAFLKRDAAVEGHSSGWYVGILNDPLSMDDESTFELRSLYELSILDERMIPFWLMPVGTAAFLADGTVEWIGTQGSGAIGVMPVVPKKGYTLFLRFQSAFESVSGKPSSTIASRRPNGVVRGSSSQQQSSTD</sequence>
<organism evidence="3 4">
    <name type="scientific">Steroidobacter agaridevorans</name>
    <dbReference type="NCBI Taxonomy" id="2695856"/>
    <lineage>
        <taxon>Bacteria</taxon>
        <taxon>Pseudomonadati</taxon>
        <taxon>Pseudomonadota</taxon>
        <taxon>Gammaproteobacteria</taxon>
        <taxon>Steroidobacterales</taxon>
        <taxon>Steroidobacteraceae</taxon>
        <taxon>Steroidobacter</taxon>
    </lineage>
</organism>
<keyword evidence="4" id="KW-1185">Reference proteome</keyword>
<gene>
    <name evidence="3" type="ORF">GCM10011487_47940</name>
</gene>
<dbReference type="EMBL" id="BLJN01000005">
    <property type="protein sequence ID" value="GFE82794.1"/>
    <property type="molecule type" value="Genomic_DNA"/>
</dbReference>
<feature type="compositionally biased region" description="Low complexity" evidence="1">
    <location>
        <begin position="172"/>
        <end position="181"/>
    </location>
</feature>
<feature type="domain" description="Imm33-like" evidence="2">
    <location>
        <begin position="18"/>
        <end position="117"/>
    </location>
</feature>
<feature type="region of interest" description="Disordered" evidence="1">
    <location>
        <begin position="154"/>
        <end position="181"/>
    </location>
</feature>
<reference evidence="4" key="1">
    <citation type="submission" date="2020-01" db="EMBL/GenBank/DDBJ databases">
        <title>'Steroidobacter agaridevorans' sp. nov., agar-degrading bacteria isolated from rhizosphere soils.</title>
        <authorList>
            <person name="Ikenaga M."/>
            <person name="Kataoka M."/>
            <person name="Murouchi A."/>
            <person name="Katsuragi S."/>
            <person name="Sakai M."/>
        </authorList>
    </citation>
    <scope>NUCLEOTIDE SEQUENCE [LARGE SCALE GENOMIC DNA]</scope>
    <source>
        <strain evidence="4">YU21-B</strain>
    </source>
</reference>
<evidence type="ECO:0000259" key="2">
    <source>
        <dbReference type="Pfam" id="PF24719"/>
    </source>
</evidence>
<accession>A0A829YHP6</accession>
<evidence type="ECO:0000313" key="3">
    <source>
        <dbReference type="EMBL" id="GFE82794.1"/>
    </source>
</evidence>
<name>A0A829YHP6_9GAMM</name>
<protein>
    <recommendedName>
        <fullName evidence="2">Imm33-like domain-containing protein</fullName>
    </recommendedName>
</protein>
<proteinExistence type="predicted"/>
<dbReference type="AlphaFoldDB" id="A0A829YHP6"/>
<comment type="caution">
    <text evidence="3">The sequence shown here is derived from an EMBL/GenBank/DDBJ whole genome shotgun (WGS) entry which is preliminary data.</text>
</comment>